<evidence type="ECO:0000256" key="5">
    <source>
        <dbReference type="SAM" id="Phobius"/>
    </source>
</evidence>
<dbReference type="EMBL" id="LWDP01000037">
    <property type="protein sequence ID" value="ORD93953.1"/>
    <property type="molecule type" value="Genomic_DNA"/>
</dbReference>
<evidence type="ECO:0000259" key="6">
    <source>
        <dbReference type="Pfam" id="PF00999"/>
    </source>
</evidence>
<dbReference type="AlphaFoldDB" id="A0A1Y1S697"/>
<dbReference type="GO" id="GO:0042391">
    <property type="term" value="P:regulation of membrane potential"/>
    <property type="evidence" value="ECO:0007669"/>
    <property type="project" value="InterPro"/>
</dbReference>
<feature type="transmembrane region" description="Helical" evidence="5">
    <location>
        <begin position="193"/>
        <end position="216"/>
    </location>
</feature>
<dbReference type="Gene3D" id="6.10.140.1330">
    <property type="match status" value="1"/>
</dbReference>
<feature type="transmembrane region" description="Helical" evidence="5">
    <location>
        <begin position="94"/>
        <end position="119"/>
    </location>
</feature>
<feature type="transmembrane region" description="Helical" evidence="5">
    <location>
        <begin position="237"/>
        <end position="255"/>
    </location>
</feature>
<feature type="domain" description="Cation/H+ exchanger transmembrane" evidence="6">
    <location>
        <begin position="19"/>
        <end position="395"/>
    </location>
</feature>
<evidence type="ECO:0000313" key="8">
    <source>
        <dbReference type="Proteomes" id="UP000192639"/>
    </source>
</evidence>
<feature type="transmembrane region" description="Helical" evidence="5">
    <location>
        <begin position="289"/>
        <end position="308"/>
    </location>
</feature>
<proteinExistence type="predicted"/>
<feature type="transmembrane region" description="Helical" evidence="5">
    <location>
        <begin position="377"/>
        <end position="400"/>
    </location>
</feature>
<dbReference type="VEuPathDB" id="MicrosporidiaDB:ECANGB1_1307"/>
<evidence type="ECO:0000256" key="3">
    <source>
        <dbReference type="ARBA" id="ARBA00022989"/>
    </source>
</evidence>
<sequence>MEDITKLLCASSLFILFYSMVAKYVKNRYHIPDPLVTMLFGIAVGHHGLNILNTHYVYSKVIVLNFSRIVLCLQTMAIALKVDQTHLRRNLTSLFNLIITAGILKCFLTFLCIFAFTYFGGATSWALAAALTPTDPILSSSIVSGRFAKKNVDEHLRMLLVAESGVNDGIGIVLLNISVLLNKSISLGNIRAVLIDFLLDTFLLKIVISILVGSILGSVTRFCSKKCYQHQLLNSDILMIHSFALAFLNLAAMTILDGSELIAIFFAGLFLNKGAWYTNEQSNTKISDVIENSFFMALFVFLGSRIDFSRFNTRMFLVIFLVILIRLITVLVLYRPLIPAIKTPVEAAFIGFFGPIGVGAVYYSLLYDIKFDALTVDYAMCSVFVSVVLHGLAVPGYCLIRNMQKIRNETHAHIQTDEIGI</sequence>
<feature type="transmembrane region" description="Helical" evidence="5">
    <location>
        <begin position="314"/>
        <end position="334"/>
    </location>
</feature>
<dbReference type="GO" id="GO:0036376">
    <property type="term" value="P:sodium ion export across plasma membrane"/>
    <property type="evidence" value="ECO:0007669"/>
    <property type="project" value="InterPro"/>
</dbReference>
<name>A0A1Y1S697_9MICR</name>
<feature type="transmembrane region" description="Helical" evidence="5">
    <location>
        <begin position="346"/>
        <end position="365"/>
    </location>
</feature>
<organism evidence="7 8">
    <name type="scientific">Enterospora canceri</name>
    <dbReference type="NCBI Taxonomy" id="1081671"/>
    <lineage>
        <taxon>Eukaryota</taxon>
        <taxon>Fungi</taxon>
        <taxon>Fungi incertae sedis</taxon>
        <taxon>Microsporidia</taxon>
        <taxon>Enterocytozoonidae</taxon>
        <taxon>Enterospora</taxon>
    </lineage>
</organism>
<keyword evidence="8" id="KW-1185">Reference proteome</keyword>
<dbReference type="InterPro" id="IPR004712">
    <property type="entry name" value="Na+/H+_antiporter_fungi"/>
</dbReference>
<reference evidence="7 8" key="1">
    <citation type="journal article" date="2017" name="Environ. Microbiol.">
        <title>Decay of the glycolytic pathway and adaptation to intranuclear parasitism within Enterocytozoonidae microsporidia.</title>
        <authorList>
            <person name="Wiredu Boakye D."/>
            <person name="Jaroenlak P."/>
            <person name="Prachumwat A."/>
            <person name="Williams T.A."/>
            <person name="Bateman K.S."/>
            <person name="Itsathitphaisarn O."/>
            <person name="Sritunyalucksana K."/>
            <person name="Paszkiewicz K.H."/>
            <person name="Moore K.A."/>
            <person name="Stentiford G.D."/>
            <person name="Williams B.A."/>
        </authorList>
    </citation>
    <scope>NUCLEOTIDE SEQUENCE [LARGE SCALE GENOMIC DNA]</scope>
    <source>
        <strain evidence="7 8">GB1</strain>
    </source>
</reference>
<keyword evidence="4 5" id="KW-0472">Membrane</keyword>
<evidence type="ECO:0000256" key="1">
    <source>
        <dbReference type="ARBA" id="ARBA00004141"/>
    </source>
</evidence>
<evidence type="ECO:0000313" key="7">
    <source>
        <dbReference type="EMBL" id="ORD93953.1"/>
    </source>
</evidence>
<comment type="subcellular location">
    <subcellularLocation>
        <location evidence="1">Membrane</location>
        <topology evidence="1">Multi-pass membrane protein</topology>
    </subcellularLocation>
</comment>
<keyword evidence="2 5" id="KW-0812">Transmembrane</keyword>
<dbReference type="PANTHER" id="PTHR31382">
    <property type="entry name" value="NA(+)/H(+) ANTIPORTER"/>
    <property type="match status" value="1"/>
</dbReference>
<comment type="caution">
    <text evidence="7">The sequence shown here is derived from an EMBL/GenBank/DDBJ whole genome shotgun (WGS) entry which is preliminary data.</text>
</comment>
<accession>A0A1Y1S697</accession>
<protein>
    <submittedName>
        <fullName evidence="7">NAH1</fullName>
    </submittedName>
</protein>
<feature type="transmembrane region" description="Helical" evidence="5">
    <location>
        <begin position="261"/>
        <end position="277"/>
    </location>
</feature>
<dbReference type="Proteomes" id="UP000192639">
    <property type="component" value="Unassembled WGS sequence"/>
</dbReference>
<dbReference type="OrthoDB" id="2190219at2759"/>
<dbReference type="GO" id="GO:0120029">
    <property type="term" value="P:proton export across plasma membrane"/>
    <property type="evidence" value="ECO:0007669"/>
    <property type="project" value="InterPro"/>
</dbReference>
<feature type="transmembrane region" description="Helical" evidence="5">
    <location>
        <begin position="159"/>
        <end position="181"/>
    </location>
</feature>
<dbReference type="PANTHER" id="PTHR31382:SF1">
    <property type="entry name" value="SODIUM ION_PROTON EXCHANGER (EUROFUNG)"/>
    <property type="match status" value="1"/>
</dbReference>
<dbReference type="GO" id="GO:0015385">
    <property type="term" value="F:sodium:proton antiporter activity"/>
    <property type="evidence" value="ECO:0007669"/>
    <property type="project" value="InterPro"/>
</dbReference>
<evidence type="ECO:0000256" key="4">
    <source>
        <dbReference type="ARBA" id="ARBA00023136"/>
    </source>
</evidence>
<gene>
    <name evidence="7" type="primary">NAH1</name>
    <name evidence="7" type="ORF">ECANGB1_1307</name>
</gene>
<keyword evidence="3 5" id="KW-1133">Transmembrane helix</keyword>
<dbReference type="InterPro" id="IPR006153">
    <property type="entry name" value="Cation/H_exchanger_TM"/>
</dbReference>
<dbReference type="GO" id="GO:0005886">
    <property type="term" value="C:plasma membrane"/>
    <property type="evidence" value="ECO:0007669"/>
    <property type="project" value="InterPro"/>
</dbReference>
<feature type="transmembrane region" description="Helical" evidence="5">
    <location>
        <begin position="125"/>
        <end position="147"/>
    </location>
</feature>
<evidence type="ECO:0000256" key="2">
    <source>
        <dbReference type="ARBA" id="ARBA00022692"/>
    </source>
</evidence>
<dbReference type="Pfam" id="PF00999">
    <property type="entry name" value="Na_H_Exchanger"/>
    <property type="match status" value="1"/>
</dbReference>